<dbReference type="Pfam" id="PF07398">
    <property type="entry name" value="MDMPI_C"/>
    <property type="match status" value="1"/>
</dbReference>
<feature type="domain" description="MDMPI C-terminal" evidence="1">
    <location>
        <begin position="185"/>
        <end position="267"/>
    </location>
</feature>
<dbReference type="InterPro" id="IPR017517">
    <property type="entry name" value="Maleyloyr_isom"/>
</dbReference>
<dbReference type="GO" id="GO:0046872">
    <property type="term" value="F:metal ion binding"/>
    <property type="evidence" value="ECO:0007669"/>
    <property type="project" value="InterPro"/>
</dbReference>
<reference evidence="3 4" key="1">
    <citation type="submission" date="2019-09" db="EMBL/GenBank/DDBJ databases">
        <authorList>
            <person name="Wang X."/>
        </authorList>
    </citation>
    <scope>NUCLEOTIDE SEQUENCE [LARGE SCALE GENOMIC DNA]</scope>
    <source>
        <strain evidence="3 4">CICC 11023</strain>
    </source>
</reference>
<evidence type="ECO:0000259" key="1">
    <source>
        <dbReference type="Pfam" id="PF07398"/>
    </source>
</evidence>
<dbReference type="GO" id="GO:0016853">
    <property type="term" value="F:isomerase activity"/>
    <property type="evidence" value="ECO:0007669"/>
    <property type="project" value="UniProtKB-KW"/>
</dbReference>
<dbReference type="InterPro" id="IPR034660">
    <property type="entry name" value="DinB/YfiT-like"/>
</dbReference>
<dbReference type="Gene3D" id="1.20.120.450">
    <property type="entry name" value="dinb family like domain"/>
    <property type="match status" value="1"/>
</dbReference>
<protein>
    <submittedName>
        <fullName evidence="3">Maleylpyruvate isomerase family mycothiol-dependent enzyme</fullName>
    </submittedName>
</protein>
<proteinExistence type="predicted"/>
<dbReference type="SUPFAM" id="SSF109854">
    <property type="entry name" value="DinB/YfiT-like putative metalloenzymes"/>
    <property type="match status" value="1"/>
</dbReference>
<evidence type="ECO:0000313" key="4">
    <source>
        <dbReference type="Proteomes" id="UP000323876"/>
    </source>
</evidence>
<sequence>MTDPTLDRTELSARLSEQWDAIAALVADLDENQWRASTSLPGWTVFDVVAHVVGTESWLLGERPPPHDPITVKTDVSTLPHVRNETAVFNEIWVDRLRPMPGAQLLEVFREIVDRRRKALAAMGDEEWQALTQSPIGQVAYGRFMRVRLFDCWMHELDLADALGVQVEEGGPRGELGFAEFLGSVPRVVVKKGGAPDGSRITFVLTGALARTLHIQVAGRAGFVDSFDEPATVEIRLPSELFVRLGGGRTTADEHLDEIAISGDEELGRRLVANLAFTF</sequence>
<feature type="domain" description="Mycothiol-dependent maleylpyruvate isomerase metal-binding" evidence="2">
    <location>
        <begin position="16"/>
        <end position="160"/>
    </location>
</feature>
<gene>
    <name evidence="3" type="ORF">F3087_43210</name>
</gene>
<comment type="caution">
    <text evidence="3">The sequence shown here is derived from an EMBL/GenBank/DDBJ whole genome shotgun (WGS) entry which is preliminary data.</text>
</comment>
<dbReference type="NCBIfam" id="TIGR03083">
    <property type="entry name" value="maleylpyruvate isomerase family mycothiol-dependent enzyme"/>
    <property type="match status" value="1"/>
</dbReference>
<dbReference type="Pfam" id="PF11716">
    <property type="entry name" value="MDMPI_N"/>
    <property type="match status" value="1"/>
</dbReference>
<dbReference type="Proteomes" id="UP000323876">
    <property type="component" value="Unassembled WGS sequence"/>
</dbReference>
<dbReference type="AlphaFoldDB" id="A0A5N0DV50"/>
<keyword evidence="3" id="KW-0670">Pyruvate</keyword>
<evidence type="ECO:0000259" key="2">
    <source>
        <dbReference type="Pfam" id="PF11716"/>
    </source>
</evidence>
<organism evidence="3 4">
    <name type="scientific">Nocardia colli</name>
    <dbReference type="NCBI Taxonomy" id="2545717"/>
    <lineage>
        <taxon>Bacteria</taxon>
        <taxon>Bacillati</taxon>
        <taxon>Actinomycetota</taxon>
        <taxon>Actinomycetes</taxon>
        <taxon>Mycobacteriales</taxon>
        <taxon>Nocardiaceae</taxon>
        <taxon>Nocardia</taxon>
    </lineage>
</organism>
<accession>A0A5N0DV50</accession>
<dbReference type="InterPro" id="IPR024344">
    <property type="entry name" value="MDMPI_metal-binding"/>
</dbReference>
<dbReference type="RefSeq" id="WP_150407996.1">
    <property type="nucleotide sequence ID" value="NZ_JBHJYQ010000001.1"/>
</dbReference>
<keyword evidence="4" id="KW-1185">Reference proteome</keyword>
<evidence type="ECO:0000313" key="3">
    <source>
        <dbReference type="EMBL" id="KAA8879834.1"/>
    </source>
</evidence>
<dbReference type="InterPro" id="IPR010872">
    <property type="entry name" value="MDMPI_C-term_domain"/>
</dbReference>
<name>A0A5N0DV50_9NOCA</name>
<dbReference type="OrthoDB" id="154293at2"/>
<dbReference type="EMBL" id="VXLC01000040">
    <property type="protein sequence ID" value="KAA8879834.1"/>
    <property type="molecule type" value="Genomic_DNA"/>
</dbReference>
<keyword evidence="3" id="KW-0413">Isomerase</keyword>